<accession>A0ABP6XEZ5</accession>
<dbReference type="Proteomes" id="UP001500767">
    <property type="component" value="Unassembled WGS sequence"/>
</dbReference>
<evidence type="ECO:0000256" key="1">
    <source>
        <dbReference type="SAM" id="MobiDB-lite"/>
    </source>
</evidence>
<dbReference type="EMBL" id="BAAAYR010000002">
    <property type="protein sequence ID" value="GAA3565244.1"/>
    <property type="molecule type" value="Genomic_DNA"/>
</dbReference>
<sequence length="80" mass="8559">MSSPASVGVPRSRRPDFRGSPGHSGGTAPESHRIPLLALRPIMSQGYRPSGTEEHEQANDDQVQPVADVLQPYLPDQTGA</sequence>
<comment type="caution">
    <text evidence="2">The sequence shown here is derived from an EMBL/GenBank/DDBJ whole genome shotgun (WGS) entry which is preliminary data.</text>
</comment>
<reference evidence="3" key="1">
    <citation type="journal article" date="2019" name="Int. J. Syst. Evol. Microbiol.">
        <title>The Global Catalogue of Microorganisms (GCM) 10K type strain sequencing project: providing services to taxonomists for standard genome sequencing and annotation.</title>
        <authorList>
            <consortium name="The Broad Institute Genomics Platform"/>
            <consortium name="The Broad Institute Genome Sequencing Center for Infectious Disease"/>
            <person name="Wu L."/>
            <person name="Ma J."/>
        </authorList>
    </citation>
    <scope>NUCLEOTIDE SEQUENCE [LARGE SCALE GENOMIC DNA]</scope>
    <source>
        <strain evidence="3">JCM 16540</strain>
    </source>
</reference>
<keyword evidence="3" id="KW-1185">Reference proteome</keyword>
<evidence type="ECO:0000313" key="2">
    <source>
        <dbReference type="EMBL" id="GAA3565244.1"/>
    </source>
</evidence>
<gene>
    <name evidence="2" type="ORF">GCM10022197_21270</name>
</gene>
<proteinExistence type="predicted"/>
<evidence type="ECO:0000313" key="3">
    <source>
        <dbReference type="Proteomes" id="UP001500767"/>
    </source>
</evidence>
<protein>
    <submittedName>
        <fullName evidence="2">Uncharacterized protein</fullName>
    </submittedName>
</protein>
<feature type="region of interest" description="Disordered" evidence="1">
    <location>
        <begin position="1"/>
        <end position="80"/>
    </location>
</feature>
<name>A0ABP6XEZ5_9ACTN</name>
<organism evidence="2 3">
    <name type="scientific">Microlunatus spumicola</name>
    <dbReference type="NCBI Taxonomy" id="81499"/>
    <lineage>
        <taxon>Bacteria</taxon>
        <taxon>Bacillati</taxon>
        <taxon>Actinomycetota</taxon>
        <taxon>Actinomycetes</taxon>
        <taxon>Propionibacteriales</taxon>
        <taxon>Propionibacteriaceae</taxon>
        <taxon>Microlunatus</taxon>
    </lineage>
</organism>